<dbReference type="EMBL" id="MLQQ01000038">
    <property type="protein sequence ID" value="OIJ10763.1"/>
    <property type="molecule type" value="Genomic_DNA"/>
</dbReference>
<evidence type="ECO:0000313" key="2">
    <source>
        <dbReference type="EMBL" id="OIJ10763.1"/>
    </source>
</evidence>
<reference evidence="2 3" key="1">
    <citation type="submission" date="2016-10" db="EMBL/GenBank/DDBJ databases">
        <title>Draft genome sequences of four alkaliphilic bacteria belonging to the Anaerobacillus genus.</title>
        <authorList>
            <person name="Bassil N.M."/>
            <person name="Lloyd J.R."/>
        </authorList>
    </citation>
    <scope>NUCLEOTIDE SEQUENCE [LARGE SCALE GENOMIC DNA]</scope>
    <source>
        <strain evidence="2 3">DSM 15340</strain>
    </source>
</reference>
<dbReference type="RefSeq" id="WP_071313818.1">
    <property type="nucleotide sequence ID" value="NZ_MLQQ01000038.1"/>
</dbReference>
<feature type="region of interest" description="Disordered" evidence="1">
    <location>
        <begin position="57"/>
        <end position="76"/>
    </location>
</feature>
<evidence type="ECO:0000256" key="1">
    <source>
        <dbReference type="SAM" id="MobiDB-lite"/>
    </source>
</evidence>
<organism evidence="2 3">
    <name type="scientific">Anaerobacillus arseniciselenatis</name>
    <dbReference type="NCBI Taxonomy" id="85682"/>
    <lineage>
        <taxon>Bacteria</taxon>
        <taxon>Bacillati</taxon>
        <taxon>Bacillota</taxon>
        <taxon>Bacilli</taxon>
        <taxon>Bacillales</taxon>
        <taxon>Bacillaceae</taxon>
        <taxon>Anaerobacillus</taxon>
    </lineage>
</organism>
<protein>
    <submittedName>
        <fullName evidence="2">Spore gernimation protein GerPB</fullName>
    </submittedName>
</protein>
<accession>A0A1S2LFC6</accession>
<gene>
    <name evidence="2" type="ORF">BKP35_13110</name>
</gene>
<keyword evidence="3" id="KW-1185">Reference proteome</keyword>
<proteinExistence type="predicted"/>
<dbReference type="Pfam" id="PF10803">
    <property type="entry name" value="GerPB"/>
    <property type="match status" value="1"/>
</dbReference>
<comment type="caution">
    <text evidence="2">The sequence shown here is derived from an EMBL/GenBank/DDBJ whole genome shotgun (WGS) entry which is preliminary data.</text>
</comment>
<dbReference type="InterPro" id="IPR024255">
    <property type="entry name" value="GerPB"/>
</dbReference>
<name>A0A1S2LFC6_9BACI</name>
<dbReference type="AlphaFoldDB" id="A0A1S2LFC6"/>
<dbReference type="Proteomes" id="UP000180098">
    <property type="component" value="Unassembled WGS sequence"/>
</dbReference>
<dbReference type="OrthoDB" id="2971631at2"/>
<sequence length="76" mass="7955">MNYYINQTINIHTLRVDGVTNSSVLQIGSSGVIKALANLYNTGDFVEPAPEIDEPVAPTPVIPLAPPAGAMPPVSP</sequence>
<evidence type="ECO:0000313" key="3">
    <source>
        <dbReference type="Proteomes" id="UP000180098"/>
    </source>
</evidence>